<evidence type="ECO:0000313" key="3">
    <source>
        <dbReference type="EMBL" id="KAK9816505.1"/>
    </source>
</evidence>
<dbReference type="Gene3D" id="3.30.40.10">
    <property type="entry name" value="Zinc/RING finger domain, C3HC4 (zinc finger)"/>
    <property type="match status" value="1"/>
</dbReference>
<dbReference type="PANTHER" id="PTHR46573:SF1">
    <property type="entry name" value="WD REPEAT, SAM AND U-BOX DOMAIN-CONTAINING PROTEIN 1"/>
    <property type="match status" value="1"/>
</dbReference>
<evidence type="ECO:0000259" key="2">
    <source>
        <dbReference type="SMART" id="SM00504"/>
    </source>
</evidence>
<accession>A0AAW1Q3E0</accession>
<dbReference type="InterPro" id="IPR003613">
    <property type="entry name" value="Ubox_domain"/>
</dbReference>
<dbReference type="Proteomes" id="UP001489004">
    <property type="component" value="Unassembled WGS sequence"/>
</dbReference>
<sequence>MAEKDAAGALQNHVQIMSRLAINRFTDDAPSQLQMLRQQMRNQACVFLLVAESLSIILDQYAHPRSPGGHLLDFTSINAAEIGGLAVLLYALVQPDDWAHTSNGIQEAALDLAGVAHSRNIAAELVTYKCLEAAMEMFKKSLFCGIGCDLWQTNVKQWCEFFGLCALYVHTEGISPSSSSRQAMLRYMESLGTALLRLIKRAGDFVGQEGSENVRLAAGDFVGMLELISHLDGFDASAAQQMQVFQDLGSAYQASPHCRSLLLPEARRQLEALLRRTQDPLAAEAAAQAAAAALLQEEGKRAAAQQAAKAKKKKAKRKEGKQGVAGSAHGRDRQVWRPVMDSEEVTCPIEHEVYEDPVVAADGHTYERSAIAEWFSRHDTSPMTNEGHALHAGGHIAQDVAEGLTQLLIAAQ</sequence>
<feature type="compositionally biased region" description="Basic residues" evidence="1">
    <location>
        <begin position="309"/>
        <end position="319"/>
    </location>
</feature>
<reference evidence="3 4" key="1">
    <citation type="journal article" date="2024" name="Nat. Commun.">
        <title>Phylogenomics reveals the evolutionary origins of lichenization in chlorophyte algae.</title>
        <authorList>
            <person name="Puginier C."/>
            <person name="Libourel C."/>
            <person name="Otte J."/>
            <person name="Skaloud P."/>
            <person name="Haon M."/>
            <person name="Grisel S."/>
            <person name="Petersen M."/>
            <person name="Berrin J.G."/>
            <person name="Delaux P.M."/>
            <person name="Dal Grande F."/>
            <person name="Keller J."/>
        </authorList>
    </citation>
    <scope>NUCLEOTIDE SEQUENCE [LARGE SCALE GENOMIC DNA]</scope>
    <source>
        <strain evidence="3 4">SAG 2043</strain>
    </source>
</reference>
<dbReference type="SMART" id="SM00504">
    <property type="entry name" value="Ubox"/>
    <property type="match status" value="1"/>
</dbReference>
<dbReference type="InterPro" id="IPR052085">
    <property type="entry name" value="WD-SAM-U-box"/>
</dbReference>
<gene>
    <name evidence="3" type="ORF">WJX72_001230</name>
</gene>
<dbReference type="GO" id="GO:0016567">
    <property type="term" value="P:protein ubiquitination"/>
    <property type="evidence" value="ECO:0007669"/>
    <property type="project" value="InterPro"/>
</dbReference>
<dbReference type="CDD" id="cd16655">
    <property type="entry name" value="RING-Ubox_WDSUB1-like"/>
    <property type="match status" value="1"/>
</dbReference>
<dbReference type="EMBL" id="JALJOR010000005">
    <property type="protein sequence ID" value="KAK9816505.1"/>
    <property type="molecule type" value="Genomic_DNA"/>
</dbReference>
<proteinExistence type="predicted"/>
<dbReference type="Pfam" id="PF04564">
    <property type="entry name" value="U-box"/>
    <property type="match status" value="1"/>
</dbReference>
<dbReference type="AlphaFoldDB" id="A0AAW1Q3E0"/>
<feature type="region of interest" description="Disordered" evidence="1">
    <location>
        <begin position="304"/>
        <end position="334"/>
    </location>
</feature>
<dbReference type="GO" id="GO:0004842">
    <property type="term" value="F:ubiquitin-protein transferase activity"/>
    <property type="evidence" value="ECO:0007669"/>
    <property type="project" value="InterPro"/>
</dbReference>
<evidence type="ECO:0000313" key="4">
    <source>
        <dbReference type="Proteomes" id="UP001489004"/>
    </source>
</evidence>
<comment type="caution">
    <text evidence="3">The sequence shown here is derived from an EMBL/GenBank/DDBJ whole genome shotgun (WGS) entry which is preliminary data.</text>
</comment>
<dbReference type="SUPFAM" id="SSF57850">
    <property type="entry name" value="RING/U-box"/>
    <property type="match status" value="1"/>
</dbReference>
<protein>
    <recommendedName>
        <fullName evidence="2">U-box domain-containing protein</fullName>
    </recommendedName>
</protein>
<organism evidence="3 4">
    <name type="scientific">[Myrmecia] bisecta</name>
    <dbReference type="NCBI Taxonomy" id="41462"/>
    <lineage>
        <taxon>Eukaryota</taxon>
        <taxon>Viridiplantae</taxon>
        <taxon>Chlorophyta</taxon>
        <taxon>core chlorophytes</taxon>
        <taxon>Trebouxiophyceae</taxon>
        <taxon>Trebouxiales</taxon>
        <taxon>Trebouxiaceae</taxon>
        <taxon>Myrmecia</taxon>
    </lineage>
</organism>
<name>A0AAW1Q3E0_9CHLO</name>
<evidence type="ECO:0000256" key="1">
    <source>
        <dbReference type="SAM" id="MobiDB-lite"/>
    </source>
</evidence>
<dbReference type="InterPro" id="IPR013083">
    <property type="entry name" value="Znf_RING/FYVE/PHD"/>
</dbReference>
<keyword evidence="4" id="KW-1185">Reference proteome</keyword>
<feature type="domain" description="U-box" evidence="2">
    <location>
        <begin position="344"/>
        <end position="400"/>
    </location>
</feature>
<dbReference type="PANTHER" id="PTHR46573">
    <property type="entry name" value="WD REPEAT, SAM AND U-BOX DOMAIN-CONTAINING PROTEIN 1"/>
    <property type="match status" value="1"/>
</dbReference>